<dbReference type="Gene3D" id="2.160.20.10">
    <property type="entry name" value="Single-stranded right-handed beta-helix, Pectin lyase-like"/>
    <property type="match status" value="1"/>
</dbReference>
<feature type="signal peptide" evidence="2">
    <location>
        <begin position="1"/>
        <end position="21"/>
    </location>
</feature>
<feature type="region of interest" description="Disordered" evidence="1">
    <location>
        <begin position="402"/>
        <end position="425"/>
    </location>
</feature>
<dbReference type="RefSeq" id="WP_270026602.1">
    <property type="nucleotide sequence ID" value="NZ_JAPDDP010000032.1"/>
</dbReference>
<evidence type="ECO:0000313" key="4">
    <source>
        <dbReference type="EMBL" id="MDA0182239.1"/>
    </source>
</evidence>
<dbReference type="EMBL" id="JAPDDP010000032">
    <property type="protein sequence ID" value="MDA0182239.1"/>
    <property type="molecule type" value="Genomic_DNA"/>
</dbReference>
<keyword evidence="2" id="KW-0732">Signal</keyword>
<dbReference type="PANTHER" id="PTHR34677">
    <property type="match status" value="1"/>
</dbReference>
<dbReference type="SMART" id="SM00710">
    <property type="entry name" value="PbH1"/>
    <property type="match status" value="6"/>
</dbReference>
<dbReference type="Pfam" id="PF05901">
    <property type="entry name" value="Excalibur"/>
    <property type="match status" value="1"/>
</dbReference>
<dbReference type="Proteomes" id="UP001147653">
    <property type="component" value="Unassembled WGS sequence"/>
</dbReference>
<dbReference type="InterPro" id="IPR011050">
    <property type="entry name" value="Pectin_lyase_fold/virulence"/>
</dbReference>
<feature type="chain" id="PRO_5040745800" evidence="2">
    <location>
        <begin position="22"/>
        <end position="1006"/>
    </location>
</feature>
<comment type="caution">
    <text evidence="4">The sequence shown here is derived from an EMBL/GenBank/DDBJ whole genome shotgun (WGS) entry which is preliminary data.</text>
</comment>
<proteinExistence type="predicted"/>
<feature type="compositionally biased region" description="Polar residues" evidence="1">
    <location>
        <begin position="413"/>
        <end position="423"/>
    </location>
</feature>
<reference evidence="4" key="1">
    <citation type="submission" date="2022-10" db="EMBL/GenBank/DDBJ databases">
        <title>The WGS of Solirubrobacter phytolaccae KCTC 29190.</title>
        <authorList>
            <person name="Jiang Z."/>
        </authorList>
    </citation>
    <scope>NUCLEOTIDE SEQUENCE</scope>
    <source>
        <strain evidence="4">KCTC 29190</strain>
    </source>
</reference>
<feature type="compositionally biased region" description="Low complexity" evidence="1">
    <location>
        <begin position="304"/>
        <end position="324"/>
    </location>
</feature>
<dbReference type="Gene3D" id="2.60.40.10">
    <property type="entry name" value="Immunoglobulins"/>
    <property type="match status" value="1"/>
</dbReference>
<evidence type="ECO:0000313" key="5">
    <source>
        <dbReference type="Proteomes" id="UP001147653"/>
    </source>
</evidence>
<protein>
    <submittedName>
        <fullName evidence="4">Ig-like domain-containing protein</fullName>
    </submittedName>
</protein>
<evidence type="ECO:0000256" key="2">
    <source>
        <dbReference type="SAM" id="SignalP"/>
    </source>
</evidence>
<feature type="domain" description="Ig-like" evidence="3">
    <location>
        <begin position="422"/>
        <end position="547"/>
    </location>
</feature>
<gene>
    <name evidence="4" type="ORF">OJ997_18175</name>
</gene>
<dbReference type="Pfam" id="PF09136">
    <property type="entry name" value="Glucodextran_B"/>
    <property type="match status" value="1"/>
</dbReference>
<accession>A0A9X3S8I5</accession>
<dbReference type="PROSITE" id="PS50835">
    <property type="entry name" value="IG_LIKE"/>
    <property type="match status" value="1"/>
</dbReference>
<dbReference type="PANTHER" id="PTHR34677:SF3">
    <property type="entry name" value="BACTERIAL IG-LIKE DOMAIN-CONTAINING PROTEIN"/>
    <property type="match status" value="1"/>
</dbReference>
<evidence type="ECO:0000256" key="1">
    <source>
        <dbReference type="SAM" id="MobiDB-lite"/>
    </source>
</evidence>
<dbReference type="InterPro" id="IPR012334">
    <property type="entry name" value="Pectin_lyas_fold"/>
</dbReference>
<dbReference type="SUPFAM" id="SSF51126">
    <property type="entry name" value="Pectin lyase-like"/>
    <property type="match status" value="1"/>
</dbReference>
<dbReference type="InterPro" id="IPR007110">
    <property type="entry name" value="Ig-like_dom"/>
</dbReference>
<dbReference type="InterPro" id="IPR013783">
    <property type="entry name" value="Ig-like_fold"/>
</dbReference>
<dbReference type="InterPro" id="IPR006626">
    <property type="entry name" value="PbH1"/>
</dbReference>
<dbReference type="Gene3D" id="3.30.420.430">
    <property type="match status" value="1"/>
</dbReference>
<organism evidence="4 5">
    <name type="scientific">Solirubrobacter phytolaccae</name>
    <dbReference type="NCBI Taxonomy" id="1404360"/>
    <lineage>
        <taxon>Bacteria</taxon>
        <taxon>Bacillati</taxon>
        <taxon>Actinomycetota</taxon>
        <taxon>Thermoleophilia</taxon>
        <taxon>Solirubrobacterales</taxon>
        <taxon>Solirubrobacteraceae</taxon>
        <taxon>Solirubrobacter</taxon>
    </lineage>
</organism>
<dbReference type="GO" id="GO:0005975">
    <property type="term" value="P:carbohydrate metabolic process"/>
    <property type="evidence" value="ECO:0007669"/>
    <property type="project" value="UniProtKB-ARBA"/>
</dbReference>
<dbReference type="SMART" id="SM00894">
    <property type="entry name" value="Excalibur"/>
    <property type="match status" value="1"/>
</dbReference>
<dbReference type="InterPro" id="IPR008613">
    <property type="entry name" value="Excalibur_Ca-bd_domain"/>
</dbReference>
<sequence length="1006" mass="105896">MRRLLSLLIVVFACLATSAYAQTEVSGTLVFDEQWTAAGSPYIVTGDVIVPSDVTLTLGPGVTMRFPSGGLNVRGRLIAGGTTAEPITFEPVRFNTVRLQGSPGTVLEHVRVIGGDSGITTDGGSLTVRHGVFSGYADYGIYSSANAYNPYGRTLRVEDSRFDGSERPANSGGAGIGADSGASAMPAVIVERSTFVSNYYGVRLTGNPLPGVWLTGNRFQRNAIGAAITESYFNTRPWQIVGNTFAANEIGLWTNIFSTGEFTARDNGFTANTTTPWRVEQRDPWNPRTLPAPDNWWDGATPDPALLATPQRTAPAPLTPAADLEPPDTTIVSGPGPVTRDGDGTIELASSKPSAYTRYECRLDSETWNRCPDPIRWVATGEGVHRFAVRAIDALGNVDPTPATRSWTRDRTAPQTSITSAPPVSTRETTATFAFASEAGATYECRLDATAAVACASPYTLSELGEGGHSFTVTARDAAGNPDETPATYVWTIDTTPPDTTILTGPPSAAAQSSATFTLSASEPGAAFECRLDNAAWTSCTAAPTVTAVATGDHRFEARAADALGNVDPTPAAWTWSRVSGPPETVLEARPEALMTERTATFAFSSPDEVSGFECALDDEPWAACTSPLTRSALADGQHQLHVRAVAAGTVVDQSPERAQWTVDATAPVVSFAADAPTLTNQPSRLAIAFSASEPARFDCRLAGGDWFACASPLQSPWLTDTNYLLQVRATDTAGNRSDVAQHAFEVDTRPPPMPRITAPDNGTRVTAATVTVTGTAESGVSLAVDRNGTPVGTITADPAGAFTTSVTLTTAGTNVIGVAAVDAAGNRSLSALVAITFASATTDPLPYTGDRDCDDFSTQAAAQAWMNAHPGDPDGLDGDNDGWACESLRCPCAWSVPVATPMPQPVTTATPTPTPAPRPAAPKRIAVRLTASGRLTAPKQLAPGPYRLEISDRSKRHGLKLAGPGVTRSSSARTTGSRLWTVTLRRGVYRWTITPGGKRLTLVVR</sequence>
<feature type="region of interest" description="Disordered" evidence="1">
    <location>
        <begin position="280"/>
        <end position="343"/>
    </location>
</feature>
<name>A0A9X3S8I5_9ACTN</name>
<evidence type="ECO:0000259" key="3">
    <source>
        <dbReference type="PROSITE" id="PS50835"/>
    </source>
</evidence>
<keyword evidence="5" id="KW-1185">Reference proteome</keyword>
<dbReference type="AlphaFoldDB" id="A0A9X3S8I5"/>